<dbReference type="EMBL" id="JACGXP010000008">
    <property type="protein sequence ID" value="MBA8992140.1"/>
    <property type="molecule type" value="Genomic_DNA"/>
</dbReference>
<evidence type="ECO:0008006" key="4">
    <source>
        <dbReference type="Google" id="ProtNLM"/>
    </source>
</evidence>
<accession>A0AAW3TCC9</accession>
<gene>
    <name evidence="2" type="ORF">FHW23_003428</name>
</gene>
<dbReference type="AlphaFoldDB" id="A0AAW3TCC9"/>
<sequence>MFGLVMIGLVGIIFAVSFAIAGRRARFMAEGAAVSVLLPTNPTLTAAMIGPHLRSVDDYDRWALRQAVQPAVYDARMPQWHWSPGTVRPVLPGATAFAVRRAAGISASIAMLVAVVIATILIADHDPLVRFRVLGVVLIVALLAAAGVFRLAVELRAAAEYQAGYTTLTPMRHANSRGSGWIEPDVRTGVDLVDASTRSVLRVAGAAALTVQESDRRRRATPATSEPQTS</sequence>
<evidence type="ECO:0000256" key="1">
    <source>
        <dbReference type="SAM" id="Phobius"/>
    </source>
</evidence>
<organism evidence="2 3">
    <name type="scientific">Curtobacterium pusillum</name>
    <dbReference type="NCBI Taxonomy" id="69373"/>
    <lineage>
        <taxon>Bacteria</taxon>
        <taxon>Bacillati</taxon>
        <taxon>Actinomycetota</taxon>
        <taxon>Actinomycetes</taxon>
        <taxon>Micrococcales</taxon>
        <taxon>Microbacteriaceae</taxon>
        <taxon>Curtobacterium</taxon>
    </lineage>
</organism>
<name>A0AAW3TCC9_9MICO</name>
<comment type="caution">
    <text evidence="2">The sequence shown here is derived from an EMBL/GenBank/DDBJ whole genome shotgun (WGS) entry which is preliminary data.</text>
</comment>
<reference evidence="2 3" key="1">
    <citation type="submission" date="2020-07" db="EMBL/GenBank/DDBJ databases">
        <title>Above-ground endophytic microbial communities from plants in different locations in the United States.</title>
        <authorList>
            <person name="Frank C."/>
        </authorList>
    </citation>
    <scope>NUCLEOTIDE SEQUENCE [LARGE SCALE GENOMIC DNA]</scope>
    <source>
        <strain evidence="2 3">WPL5_2</strain>
    </source>
</reference>
<dbReference type="Proteomes" id="UP000590225">
    <property type="component" value="Unassembled WGS sequence"/>
</dbReference>
<feature type="transmembrane region" description="Helical" evidence="1">
    <location>
        <begin position="129"/>
        <end position="153"/>
    </location>
</feature>
<protein>
    <recommendedName>
        <fullName evidence="4">TIGR04222 domain-containing membrane protein</fullName>
    </recommendedName>
</protein>
<keyword evidence="1" id="KW-0472">Membrane</keyword>
<proteinExistence type="predicted"/>
<keyword evidence="1" id="KW-1133">Transmembrane helix</keyword>
<keyword evidence="1" id="KW-0812">Transmembrane</keyword>
<feature type="transmembrane region" description="Helical" evidence="1">
    <location>
        <begin position="6"/>
        <end position="22"/>
    </location>
</feature>
<dbReference type="RefSeq" id="WP_182517005.1">
    <property type="nucleotide sequence ID" value="NZ_JACGXP010000008.1"/>
</dbReference>
<evidence type="ECO:0000313" key="2">
    <source>
        <dbReference type="EMBL" id="MBA8992140.1"/>
    </source>
</evidence>
<feature type="transmembrane region" description="Helical" evidence="1">
    <location>
        <begin position="102"/>
        <end position="123"/>
    </location>
</feature>
<evidence type="ECO:0000313" key="3">
    <source>
        <dbReference type="Proteomes" id="UP000590225"/>
    </source>
</evidence>